<accession>A0AAN7UQL1</accession>
<evidence type="ECO:0000259" key="7">
    <source>
        <dbReference type="PROSITE" id="PS50048"/>
    </source>
</evidence>
<gene>
    <name evidence="8" type="ORF">RRF57_009612</name>
</gene>
<dbReference type="GO" id="GO:0003677">
    <property type="term" value="F:DNA binding"/>
    <property type="evidence" value="ECO:0007669"/>
    <property type="project" value="InterPro"/>
</dbReference>
<evidence type="ECO:0000256" key="5">
    <source>
        <dbReference type="ARBA" id="ARBA00023242"/>
    </source>
</evidence>
<feature type="region of interest" description="Disordered" evidence="6">
    <location>
        <begin position="37"/>
        <end position="76"/>
    </location>
</feature>
<sequence length="734" mass="81458">MLHHYRACEACAKAKQRCDGRRPAPCTNCTNRDRHCSYPPNPGDDQTTLVEQPTADDTVSGSLSSPSQPFQPLTPLSCVPGQPQFELELTWDTYAQFLIPFSPVPSLGPGTSTDFCFRDAGLAAAGHPADGQSKQNSFVADATQRGALEAGDVFMGQDHLTAEEEDILIAENIPHIPPLTAETRAYMIQAIQEGLSQNDAQELDASFPSLRHLDTYMQLYFEHFHPRMPLLHVPTFQASPETWQLVLSIVCLGSRYSQAHHHQDHVLLLQRLAQNMLRRELREIPSVNILTYAQSHLLFHQSLWLTGEWSIIVEAQCYRNILVTLCRMLLSREGTLMHTQTSTEDMSLAWSQWVQAETKRRLVHFIYSRSSLLNPISALKLTQGVFECLYATFLIIPPLLSTTELAIPVPAADSYWSSSREQWHLHPSPQPSSSICALLAGVGLGDIAPASLEPLTKSAILFSALMQQIAESDFLEAMGLDSTVSTAGRPNLSLGMVSTISQRAFDALLQDGCSHVLREWNAVTSLNDFALLSRVLAIISFTPLSLLFSYNKWQTTNMGQSNARSKLLRLLPQNVHRARHCLYYAAQTLQYFRTTRPATIADILSVLVSVLFMVLYVDIVGQQDSSFAGRAAGVKTSGIDIIRLDQVVDVELLNDWLQVRDHKRPHVSGVGLLDSGGSRLRLYKEGSRILASGSSVSRMAKVISALLESLAKGYPPTLQTRNLQGSVRSWLRMD</sequence>
<dbReference type="SMART" id="SM00066">
    <property type="entry name" value="GAL4"/>
    <property type="match status" value="1"/>
</dbReference>
<evidence type="ECO:0000256" key="3">
    <source>
        <dbReference type="ARBA" id="ARBA00023015"/>
    </source>
</evidence>
<keyword evidence="3" id="KW-0805">Transcription regulation</keyword>
<evidence type="ECO:0000256" key="4">
    <source>
        <dbReference type="ARBA" id="ARBA00023163"/>
    </source>
</evidence>
<comment type="caution">
    <text evidence="8">The sequence shown here is derived from an EMBL/GenBank/DDBJ whole genome shotgun (WGS) entry which is preliminary data.</text>
</comment>
<evidence type="ECO:0000256" key="6">
    <source>
        <dbReference type="SAM" id="MobiDB-lite"/>
    </source>
</evidence>
<dbReference type="PROSITE" id="PS50048">
    <property type="entry name" value="ZN2_CY6_FUNGAL_2"/>
    <property type="match status" value="1"/>
</dbReference>
<keyword evidence="2" id="KW-0862">Zinc</keyword>
<dbReference type="Pfam" id="PF04082">
    <property type="entry name" value="Fungal_trans"/>
    <property type="match status" value="1"/>
</dbReference>
<organism evidence="8 9">
    <name type="scientific">Xylaria bambusicola</name>
    <dbReference type="NCBI Taxonomy" id="326684"/>
    <lineage>
        <taxon>Eukaryota</taxon>
        <taxon>Fungi</taxon>
        <taxon>Dikarya</taxon>
        <taxon>Ascomycota</taxon>
        <taxon>Pezizomycotina</taxon>
        <taxon>Sordariomycetes</taxon>
        <taxon>Xylariomycetidae</taxon>
        <taxon>Xylariales</taxon>
        <taxon>Xylariaceae</taxon>
        <taxon>Xylaria</taxon>
    </lineage>
</organism>
<keyword evidence="1" id="KW-0479">Metal-binding</keyword>
<dbReference type="GO" id="GO:0008270">
    <property type="term" value="F:zinc ion binding"/>
    <property type="evidence" value="ECO:0007669"/>
    <property type="project" value="InterPro"/>
</dbReference>
<keyword evidence="5" id="KW-0539">Nucleus</keyword>
<dbReference type="SUPFAM" id="SSF57701">
    <property type="entry name" value="Zn2/Cys6 DNA-binding domain"/>
    <property type="match status" value="1"/>
</dbReference>
<dbReference type="AlphaFoldDB" id="A0AAN7UQL1"/>
<evidence type="ECO:0000313" key="8">
    <source>
        <dbReference type="EMBL" id="KAK5633898.1"/>
    </source>
</evidence>
<dbReference type="PANTHER" id="PTHR47660">
    <property type="entry name" value="TRANSCRIPTION FACTOR WITH C2H2 AND ZN(2)-CYS(6) DNA BINDING DOMAIN (EUROFUNG)-RELATED-RELATED"/>
    <property type="match status" value="1"/>
</dbReference>
<feature type="compositionally biased region" description="Low complexity" evidence="6">
    <location>
        <begin position="60"/>
        <end position="76"/>
    </location>
</feature>
<evidence type="ECO:0000256" key="2">
    <source>
        <dbReference type="ARBA" id="ARBA00022833"/>
    </source>
</evidence>
<proteinExistence type="predicted"/>
<dbReference type="InterPro" id="IPR001138">
    <property type="entry name" value="Zn2Cys6_DnaBD"/>
</dbReference>
<name>A0AAN7UQL1_9PEZI</name>
<evidence type="ECO:0000256" key="1">
    <source>
        <dbReference type="ARBA" id="ARBA00022723"/>
    </source>
</evidence>
<dbReference type="CDD" id="cd12148">
    <property type="entry name" value="fungal_TF_MHR"/>
    <property type="match status" value="1"/>
</dbReference>
<keyword evidence="4" id="KW-0804">Transcription</keyword>
<dbReference type="GO" id="GO:0006351">
    <property type="term" value="P:DNA-templated transcription"/>
    <property type="evidence" value="ECO:0007669"/>
    <property type="project" value="InterPro"/>
</dbReference>
<dbReference type="CDD" id="cd00067">
    <property type="entry name" value="GAL4"/>
    <property type="match status" value="1"/>
</dbReference>
<dbReference type="Proteomes" id="UP001305414">
    <property type="component" value="Unassembled WGS sequence"/>
</dbReference>
<dbReference type="GO" id="GO:0000981">
    <property type="term" value="F:DNA-binding transcription factor activity, RNA polymerase II-specific"/>
    <property type="evidence" value="ECO:0007669"/>
    <property type="project" value="InterPro"/>
</dbReference>
<keyword evidence="9" id="KW-1185">Reference proteome</keyword>
<feature type="domain" description="Zn(2)-C6 fungal-type" evidence="7">
    <location>
        <begin position="7"/>
        <end position="38"/>
    </location>
</feature>
<reference evidence="8 9" key="1">
    <citation type="submission" date="2023-10" db="EMBL/GenBank/DDBJ databases">
        <title>Draft genome sequence of Xylaria bambusicola isolate GMP-LS, the root and basal stem rot pathogen of sugarcane in Indonesia.</title>
        <authorList>
            <person name="Selvaraj P."/>
            <person name="Muralishankar V."/>
            <person name="Muruganantham S."/>
            <person name="Sp S."/>
            <person name="Haryani S."/>
            <person name="Lau K.J.X."/>
            <person name="Naqvi N.I."/>
        </authorList>
    </citation>
    <scope>NUCLEOTIDE SEQUENCE [LARGE SCALE GENOMIC DNA]</scope>
    <source>
        <strain evidence="8">GMP-LS</strain>
    </source>
</reference>
<dbReference type="InterPro" id="IPR036864">
    <property type="entry name" value="Zn2-C6_fun-type_DNA-bd_sf"/>
</dbReference>
<dbReference type="Pfam" id="PF00172">
    <property type="entry name" value="Zn_clus"/>
    <property type="match status" value="1"/>
</dbReference>
<dbReference type="Gene3D" id="4.10.240.10">
    <property type="entry name" value="Zn(2)-C6 fungal-type DNA-binding domain"/>
    <property type="match status" value="1"/>
</dbReference>
<dbReference type="EMBL" id="JAWHQM010000036">
    <property type="protein sequence ID" value="KAK5633898.1"/>
    <property type="molecule type" value="Genomic_DNA"/>
</dbReference>
<dbReference type="InterPro" id="IPR007219">
    <property type="entry name" value="XnlR_reg_dom"/>
</dbReference>
<dbReference type="PROSITE" id="PS00463">
    <property type="entry name" value="ZN2_CY6_FUNGAL_1"/>
    <property type="match status" value="1"/>
</dbReference>
<protein>
    <recommendedName>
        <fullName evidence="7">Zn(2)-C6 fungal-type domain-containing protein</fullName>
    </recommendedName>
</protein>
<dbReference type="PANTHER" id="PTHR47660:SF3">
    <property type="entry name" value="FINGER DOMAIN PROTEIN, PUTATIVE (AFU_ORTHOLOGUE AFUA_4G03310)-RELATED"/>
    <property type="match status" value="1"/>
</dbReference>
<evidence type="ECO:0000313" key="9">
    <source>
        <dbReference type="Proteomes" id="UP001305414"/>
    </source>
</evidence>
<feature type="compositionally biased region" description="Polar residues" evidence="6">
    <location>
        <begin position="44"/>
        <end position="59"/>
    </location>
</feature>